<evidence type="ECO:0000313" key="3">
    <source>
        <dbReference type="EMBL" id="ALC83503.1"/>
    </source>
</evidence>
<dbReference type="InterPro" id="IPR032330">
    <property type="entry name" value="EF-G-binding_C"/>
</dbReference>
<evidence type="ECO:0000313" key="4">
    <source>
        <dbReference type="Proteomes" id="UP000067625"/>
    </source>
</evidence>
<dbReference type="CDD" id="cd16342">
    <property type="entry name" value="FusC_FusB"/>
    <property type="match status" value="1"/>
</dbReference>
<dbReference type="STRING" id="1441095.AM592_19665"/>
<organism evidence="3 4">
    <name type="scientific">Bacillus gobiensis</name>
    <dbReference type="NCBI Taxonomy" id="1441095"/>
    <lineage>
        <taxon>Bacteria</taxon>
        <taxon>Bacillati</taxon>
        <taxon>Bacillota</taxon>
        <taxon>Bacilli</taxon>
        <taxon>Bacillales</taxon>
        <taxon>Bacillaceae</taxon>
        <taxon>Bacillus</taxon>
    </lineage>
</organism>
<evidence type="ECO:0000259" key="2">
    <source>
        <dbReference type="Pfam" id="PF16571"/>
    </source>
</evidence>
<evidence type="ECO:0000259" key="1">
    <source>
        <dbReference type="Pfam" id="PF07299"/>
    </source>
</evidence>
<reference evidence="4" key="1">
    <citation type="submission" date="2015-08" db="EMBL/GenBank/DDBJ databases">
        <title>Genome sequencing project for genomic taxonomy and phylogenomics of Bacillus-like bacteria.</title>
        <authorList>
            <person name="Liu B."/>
            <person name="Wang J."/>
            <person name="Zhu Y."/>
            <person name="Liu G."/>
            <person name="Chen Q."/>
            <person name="Chen Z."/>
            <person name="Lan J."/>
            <person name="Che J."/>
            <person name="Ge C."/>
            <person name="Shi H."/>
            <person name="Pan Z."/>
            <person name="Liu X."/>
        </authorList>
    </citation>
    <scope>NUCLEOTIDE SEQUENCE [LARGE SCALE GENOMIC DNA]</scope>
    <source>
        <strain evidence="4">FJAT-4402</strain>
    </source>
</reference>
<dbReference type="EMBL" id="CP012600">
    <property type="protein sequence ID" value="ALC83503.1"/>
    <property type="molecule type" value="Genomic_DNA"/>
</dbReference>
<dbReference type="RefSeq" id="WP_053605354.1">
    <property type="nucleotide sequence ID" value="NZ_CP012600.1"/>
</dbReference>
<proteinExistence type="predicted"/>
<dbReference type="Gene3D" id="1.20.1280.250">
    <property type="match status" value="1"/>
</dbReference>
<dbReference type="AlphaFoldDB" id="A0A0M4GC75"/>
<dbReference type="Pfam" id="PF07299">
    <property type="entry name" value="EF-G-binding_N"/>
    <property type="match status" value="1"/>
</dbReference>
<dbReference type="PATRIC" id="fig|1441095.3.peg.4352"/>
<dbReference type="Proteomes" id="UP000067625">
    <property type="component" value="Chromosome"/>
</dbReference>
<protein>
    <submittedName>
        <fullName evidence="3">Ferrous iron transporter A</fullName>
    </submittedName>
</protein>
<dbReference type="InterPro" id="IPR010841">
    <property type="entry name" value="EF-G-binding_N"/>
</dbReference>
<feature type="domain" description="Elongation factor G-binding protein N-terminal" evidence="1">
    <location>
        <begin position="4"/>
        <end position="86"/>
    </location>
</feature>
<dbReference type="OrthoDB" id="1891078at2"/>
<reference evidence="3 4" key="2">
    <citation type="journal article" date="2016" name="Int. J. Syst. Evol. Microbiol.">
        <title>Bacillus gobiensis sp. nov., isolated from a soil sample.</title>
        <authorList>
            <person name="Liu B."/>
            <person name="Liu G.H."/>
            <person name="Cetin S."/>
            <person name="Schumann P."/>
            <person name="Pan Z.Z."/>
            <person name="Chen Q.Q."/>
        </authorList>
    </citation>
    <scope>NUCLEOTIDE SEQUENCE [LARGE SCALE GENOMIC DNA]</scope>
    <source>
        <strain evidence="3 4">FJAT-4402</strain>
    </source>
</reference>
<feature type="domain" description="Elongation factor G-binding protein C-terminal treble-clef zinc-finger" evidence="2">
    <location>
        <begin position="99"/>
        <end position="199"/>
    </location>
</feature>
<keyword evidence="4" id="KW-1185">Reference proteome</keyword>
<dbReference type="Pfam" id="PF16571">
    <property type="entry name" value="FBP_C"/>
    <property type="match status" value="1"/>
</dbReference>
<name>A0A0M4GC75_9BACI</name>
<gene>
    <name evidence="3" type="ORF">AM592_19665</name>
</gene>
<sequence>MEPFIRSDQYNFIRTQTQILINGHLSVNDKKVLHALKLITVEKVIQLFEDINDEQKQLLNPIVNVEDKTCAEEFLLQVEPYVIPFKNITEQRIKKLFPKAKKLKIPSLEDMDLKEMSYLGWNDIGSNKKYIVTELDQKLIGLQGTFKNINQKGICALCNGFEEVGLFVSESKGSGKGTFTKRGNYICQDSQKCNHNMTTLDKLHDFIERLTK</sequence>
<dbReference type="InterPro" id="IPR038344">
    <property type="entry name" value="EF-G_N_sf"/>
</dbReference>
<accession>A0A0M4GC75</accession>